<gene>
    <name evidence="1" type="ORF">D5S18_10710</name>
</gene>
<evidence type="ECO:0008006" key="3">
    <source>
        <dbReference type="Google" id="ProtNLM"/>
    </source>
</evidence>
<organism evidence="1 2">
    <name type="scientific">Nocardia panacis</name>
    <dbReference type="NCBI Taxonomy" id="2340916"/>
    <lineage>
        <taxon>Bacteria</taxon>
        <taxon>Bacillati</taxon>
        <taxon>Actinomycetota</taxon>
        <taxon>Actinomycetes</taxon>
        <taxon>Mycobacteriales</taxon>
        <taxon>Nocardiaceae</taxon>
        <taxon>Nocardia</taxon>
    </lineage>
</organism>
<evidence type="ECO:0000313" key="1">
    <source>
        <dbReference type="EMBL" id="RJO76726.1"/>
    </source>
</evidence>
<dbReference type="EMBL" id="QZFU01000016">
    <property type="protein sequence ID" value="RJO76726.1"/>
    <property type="molecule type" value="Genomic_DNA"/>
</dbReference>
<sequence>MYRSLSTHVLRCDGAPVPIALAAQPMTQTDAIPDTGTIDELLPVLAADSLPRLIVLGEDAALATVLTHLMRTERLHVEIGYVPIERTQGSRVYQVGSGNAAAKLALEGRAQQTPLIRDDRGTVLVGRAVLTGPGGGKLEGEAYVDDAQLFSGRVRAMYVSPTLELPGVSAAVGHGLLKRRLAGRAAQLGTPGALVTRDGVRAERTVPRSSFYRHHEPWLLVR</sequence>
<dbReference type="AlphaFoldDB" id="A0A3A4KT99"/>
<name>A0A3A4KT99_9NOCA</name>
<comment type="caution">
    <text evidence="1">The sequence shown here is derived from an EMBL/GenBank/DDBJ whole genome shotgun (WGS) entry which is preliminary data.</text>
</comment>
<evidence type="ECO:0000313" key="2">
    <source>
        <dbReference type="Proteomes" id="UP000266677"/>
    </source>
</evidence>
<accession>A0A3A4KT99</accession>
<reference evidence="1 2" key="1">
    <citation type="submission" date="2018-09" db="EMBL/GenBank/DDBJ databases">
        <title>YIM PH21274 draft genome.</title>
        <authorList>
            <person name="Miao C."/>
        </authorList>
    </citation>
    <scope>NUCLEOTIDE SEQUENCE [LARGE SCALE GENOMIC DNA]</scope>
    <source>
        <strain evidence="1 2">YIM PH 21724</strain>
    </source>
</reference>
<keyword evidence="2" id="KW-1185">Reference proteome</keyword>
<protein>
    <recommendedName>
        <fullName evidence="3">Peptidase M50</fullName>
    </recommendedName>
</protein>
<proteinExistence type="predicted"/>
<dbReference type="Proteomes" id="UP000266677">
    <property type="component" value="Unassembled WGS sequence"/>
</dbReference>
<dbReference type="OrthoDB" id="5189801at2"/>